<evidence type="ECO:0000313" key="2">
    <source>
        <dbReference type="Proteomes" id="UP000828390"/>
    </source>
</evidence>
<name>A0A9D4KXZ6_DREPO</name>
<accession>A0A9D4KXZ6</accession>
<reference evidence="1" key="1">
    <citation type="journal article" date="2019" name="bioRxiv">
        <title>The Genome of the Zebra Mussel, Dreissena polymorpha: A Resource for Invasive Species Research.</title>
        <authorList>
            <person name="McCartney M.A."/>
            <person name="Auch B."/>
            <person name="Kono T."/>
            <person name="Mallez S."/>
            <person name="Zhang Y."/>
            <person name="Obille A."/>
            <person name="Becker A."/>
            <person name="Abrahante J.E."/>
            <person name="Garbe J."/>
            <person name="Badalamenti J.P."/>
            <person name="Herman A."/>
            <person name="Mangelson H."/>
            <person name="Liachko I."/>
            <person name="Sullivan S."/>
            <person name="Sone E.D."/>
            <person name="Koren S."/>
            <person name="Silverstein K.A.T."/>
            <person name="Beckman K.B."/>
            <person name="Gohl D.M."/>
        </authorList>
    </citation>
    <scope>NUCLEOTIDE SEQUENCE</scope>
    <source>
        <strain evidence="1">Duluth1</strain>
        <tissue evidence="1">Whole animal</tissue>
    </source>
</reference>
<protein>
    <submittedName>
        <fullName evidence="1">Uncharacterized protein</fullName>
    </submittedName>
</protein>
<gene>
    <name evidence="1" type="ORF">DPMN_089499</name>
</gene>
<organism evidence="1 2">
    <name type="scientific">Dreissena polymorpha</name>
    <name type="common">Zebra mussel</name>
    <name type="synonym">Mytilus polymorpha</name>
    <dbReference type="NCBI Taxonomy" id="45954"/>
    <lineage>
        <taxon>Eukaryota</taxon>
        <taxon>Metazoa</taxon>
        <taxon>Spiralia</taxon>
        <taxon>Lophotrochozoa</taxon>
        <taxon>Mollusca</taxon>
        <taxon>Bivalvia</taxon>
        <taxon>Autobranchia</taxon>
        <taxon>Heteroconchia</taxon>
        <taxon>Euheterodonta</taxon>
        <taxon>Imparidentia</taxon>
        <taxon>Neoheterodontei</taxon>
        <taxon>Myida</taxon>
        <taxon>Dreissenoidea</taxon>
        <taxon>Dreissenidae</taxon>
        <taxon>Dreissena</taxon>
    </lineage>
</organism>
<comment type="caution">
    <text evidence="1">The sequence shown here is derived from an EMBL/GenBank/DDBJ whole genome shotgun (WGS) entry which is preliminary data.</text>
</comment>
<reference evidence="1" key="2">
    <citation type="submission" date="2020-11" db="EMBL/GenBank/DDBJ databases">
        <authorList>
            <person name="McCartney M.A."/>
            <person name="Auch B."/>
            <person name="Kono T."/>
            <person name="Mallez S."/>
            <person name="Becker A."/>
            <person name="Gohl D.M."/>
            <person name="Silverstein K.A.T."/>
            <person name="Koren S."/>
            <person name="Bechman K.B."/>
            <person name="Herman A."/>
            <person name="Abrahante J.E."/>
            <person name="Garbe J."/>
        </authorList>
    </citation>
    <scope>NUCLEOTIDE SEQUENCE</scope>
    <source>
        <strain evidence="1">Duluth1</strain>
        <tissue evidence="1">Whole animal</tissue>
    </source>
</reference>
<dbReference type="EMBL" id="JAIWYP010000003">
    <property type="protein sequence ID" value="KAH3847182.1"/>
    <property type="molecule type" value="Genomic_DNA"/>
</dbReference>
<evidence type="ECO:0000313" key="1">
    <source>
        <dbReference type="EMBL" id="KAH3847182.1"/>
    </source>
</evidence>
<sequence length="77" mass="8964">MEQKFKCYYNTSIACHSYNTVPPWTLRYSLNSLLNLHITYNNSKPAWAVPNNPLTNGNALIKLMMSKIHFFNLFKVP</sequence>
<keyword evidence="2" id="KW-1185">Reference proteome</keyword>
<proteinExistence type="predicted"/>
<dbReference type="AlphaFoldDB" id="A0A9D4KXZ6"/>
<dbReference type="Proteomes" id="UP000828390">
    <property type="component" value="Unassembled WGS sequence"/>
</dbReference>